<name>B0XQ93_ASPFC</name>
<evidence type="ECO:0000313" key="1">
    <source>
        <dbReference type="EMBL" id="EDP56207.1"/>
    </source>
</evidence>
<keyword evidence="2" id="KW-1185">Reference proteome</keyword>
<accession>B0XQ93</accession>
<gene>
    <name evidence="1" type="ORF">AFUB_009160</name>
</gene>
<dbReference type="HOGENOM" id="CLU_2670629_0_0_1"/>
<sequence length="75" mass="8201">MCISSFEDLLVLAKIPNLQKLHELDSTHTLVMTLKVHILILNDMRGKRRLCGSPGFAKLTGISVSPSSSEALPAR</sequence>
<dbReference type="EMBL" id="DS499594">
    <property type="protein sequence ID" value="EDP56207.1"/>
    <property type="molecule type" value="Genomic_DNA"/>
</dbReference>
<protein>
    <submittedName>
        <fullName evidence="1">Uncharacterized protein</fullName>
    </submittedName>
</protein>
<dbReference type="Proteomes" id="UP000001699">
    <property type="component" value="Unassembled WGS sequence"/>
</dbReference>
<organism evidence="1 2">
    <name type="scientific">Aspergillus fumigatus (strain CBS 144.89 / FGSC A1163 / CEA10)</name>
    <name type="common">Neosartorya fumigata</name>
    <dbReference type="NCBI Taxonomy" id="451804"/>
    <lineage>
        <taxon>Eukaryota</taxon>
        <taxon>Fungi</taxon>
        <taxon>Dikarya</taxon>
        <taxon>Ascomycota</taxon>
        <taxon>Pezizomycotina</taxon>
        <taxon>Eurotiomycetes</taxon>
        <taxon>Eurotiomycetidae</taxon>
        <taxon>Eurotiales</taxon>
        <taxon>Aspergillaceae</taxon>
        <taxon>Aspergillus</taxon>
        <taxon>Aspergillus subgen. Fumigati</taxon>
    </lineage>
</organism>
<proteinExistence type="predicted"/>
<dbReference type="VEuPathDB" id="FungiDB:AFUB_009160"/>
<evidence type="ECO:0000313" key="2">
    <source>
        <dbReference type="Proteomes" id="UP000001699"/>
    </source>
</evidence>
<reference evidence="1 2" key="1">
    <citation type="journal article" date="2008" name="PLoS Genet.">
        <title>Genomic islands in the pathogenic filamentous fungus Aspergillus fumigatus.</title>
        <authorList>
            <person name="Fedorova N.D."/>
            <person name="Khaldi N."/>
            <person name="Joardar V.S."/>
            <person name="Maiti R."/>
            <person name="Amedeo P."/>
            <person name="Anderson M.J."/>
            <person name="Crabtree J."/>
            <person name="Silva J.C."/>
            <person name="Badger J.H."/>
            <person name="Albarraq A."/>
            <person name="Angiuoli S."/>
            <person name="Bussey H."/>
            <person name="Bowyer P."/>
            <person name="Cotty P.J."/>
            <person name="Dyer P.S."/>
            <person name="Egan A."/>
            <person name="Galens K."/>
            <person name="Fraser-Liggett C.M."/>
            <person name="Haas B.J."/>
            <person name="Inman J.M."/>
            <person name="Kent R."/>
            <person name="Lemieux S."/>
            <person name="Malavazi I."/>
            <person name="Orvis J."/>
            <person name="Roemer T."/>
            <person name="Ronning C.M."/>
            <person name="Sundaram J.P."/>
            <person name="Sutton G."/>
            <person name="Turner G."/>
            <person name="Venter J.C."/>
            <person name="White O.R."/>
            <person name="Whitty B.R."/>
            <person name="Youngman P."/>
            <person name="Wolfe K.H."/>
            <person name="Goldman G.H."/>
            <person name="Wortman J.R."/>
            <person name="Jiang B."/>
            <person name="Denning D.W."/>
            <person name="Nierman W.C."/>
        </authorList>
    </citation>
    <scope>NUCLEOTIDE SEQUENCE [LARGE SCALE GENOMIC DNA]</scope>
    <source>
        <strain evidence="2">CBS 144.89 / FGSC A1163 / CEA10</strain>
    </source>
</reference>
<dbReference type="AlphaFoldDB" id="B0XQ93"/>